<protein>
    <submittedName>
        <fullName evidence="1">Uncharacterized protein</fullName>
    </submittedName>
</protein>
<gene>
    <name evidence="1" type="ORF">K435DRAFT_465972</name>
</gene>
<proteinExistence type="predicted"/>
<dbReference type="EMBL" id="ML179108">
    <property type="protein sequence ID" value="THV00128.1"/>
    <property type="molecule type" value="Genomic_DNA"/>
</dbReference>
<keyword evidence="2" id="KW-1185">Reference proteome</keyword>
<dbReference type="AlphaFoldDB" id="A0A4S8MC80"/>
<dbReference type="Proteomes" id="UP000297245">
    <property type="component" value="Unassembled WGS sequence"/>
</dbReference>
<evidence type="ECO:0000313" key="2">
    <source>
        <dbReference type="Proteomes" id="UP000297245"/>
    </source>
</evidence>
<accession>A0A4S8MC80</accession>
<name>A0A4S8MC80_DENBC</name>
<evidence type="ECO:0000313" key="1">
    <source>
        <dbReference type="EMBL" id="THV00128.1"/>
    </source>
</evidence>
<sequence length="89" mass="10622">MLNEKRRRATRLCHSGIVRESCWSKLNWCSSGTFVIVVSYQRVSDATVFFRRFYSKNSYCRNKLLSCLRCAFMSLQRQKSCQYITRPYT</sequence>
<organism evidence="1 2">
    <name type="scientific">Dendrothele bispora (strain CBS 962.96)</name>
    <dbReference type="NCBI Taxonomy" id="1314807"/>
    <lineage>
        <taxon>Eukaryota</taxon>
        <taxon>Fungi</taxon>
        <taxon>Dikarya</taxon>
        <taxon>Basidiomycota</taxon>
        <taxon>Agaricomycotina</taxon>
        <taxon>Agaricomycetes</taxon>
        <taxon>Agaricomycetidae</taxon>
        <taxon>Agaricales</taxon>
        <taxon>Agaricales incertae sedis</taxon>
        <taxon>Dendrothele</taxon>
    </lineage>
</organism>
<reference evidence="1 2" key="1">
    <citation type="journal article" date="2019" name="Nat. Ecol. Evol.">
        <title>Megaphylogeny resolves global patterns of mushroom evolution.</title>
        <authorList>
            <person name="Varga T."/>
            <person name="Krizsan K."/>
            <person name="Foldi C."/>
            <person name="Dima B."/>
            <person name="Sanchez-Garcia M."/>
            <person name="Sanchez-Ramirez S."/>
            <person name="Szollosi G.J."/>
            <person name="Szarkandi J.G."/>
            <person name="Papp V."/>
            <person name="Albert L."/>
            <person name="Andreopoulos W."/>
            <person name="Angelini C."/>
            <person name="Antonin V."/>
            <person name="Barry K.W."/>
            <person name="Bougher N.L."/>
            <person name="Buchanan P."/>
            <person name="Buyck B."/>
            <person name="Bense V."/>
            <person name="Catcheside P."/>
            <person name="Chovatia M."/>
            <person name="Cooper J."/>
            <person name="Damon W."/>
            <person name="Desjardin D."/>
            <person name="Finy P."/>
            <person name="Geml J."/>
            <person name="Haridas S."/>
            <person name="Hughes K."/>
            <person name="Justo A."/>
            <person name="Karasinski D."/>
            <person name="Kautmanova I."/>
            <person name="Kiss B."/>
            <person name="Kocsube S."/>
            <person name="Kotiranta H."/>
            <person name="LaButti K.M."/>
            <person name="Lechner B.E."/>
            <person name="Liimatainen K."/>
            <person name="Lipzen A."/>
            <person name="Lukacs Z."/>
            <person name="Mihaltcheva S."/>
            <person name="Morgado L.N."/>
            <person name="Niskanen T."/>
            <person name="Noordeloos M.E."/>
            <person name="Ohm R.A."/>
            <person name="Ortiz-Santana B."/>
            <person name="Ovrebo C."/>
            <person name="Racz N."/>
            <person name="Riley R."/>
            <person name="Savchenko A."/>
            <person name="Shiryaev A."/>
            <person name="Soop K."/>
            <person name="Spirin V."/>
            <person name="Szebenyi C."/>
            <person name="Tomsovsky M."/>
            <person name="Tulloss R.E."/>
            <person name="Uehling J."/>
            <person name="Grigoriev I.V."/>
            <person name="Vagvolgyi C."/>
            <person name="Papp T."/>
            <person name="Martin F.M."/>
            <person name="Miettinen O."/>
            <person name="Hibbett D.S."/>
            <person name="Nagy L.G."/>
        </authorList>
    </citation>
    <scope>NUCLEOTIDE SEQUENCE [LARGE SCALE GENOMIC DNA]</scope>
    <source>
        <strain evidence="1 2">CBS 962.96</strain>
    </source>
</reference>